<dbReference type="InterPro" id="IPR004843">
    <property type="entry name" value="Calcineurin-like_PHP"/>
</dbReference>
<comment type="similarity">
    <text evidence="5">Belongs to the lariat debranching enzyme family.</text>
</comment>
<dbReference type="Pfam" id="PF05011">
    <property type="entry name" value="DBR1"/>
    <property type="match status" value="1"/>
</dbReference>
<keyword evidence="7" id="KW-0479">Metal-binding</keyword>
<accession>A0ABD0YC09</accession>
<evidence type="ECO:0000313" key="15">
    <source>
        <dbReference type="EMBL" id="KAL1128851.1"/>
    </source>
</evidence>
<evidence type="ECO:0000256" key="13">
    <source>
        <dbReference type="ARBA" id="ARBA00058627"/>
    </source>
</evidence>
<keyword evidence="16" id="KW-1185">Reference proteome</keyword>
<name>A0ABD0YC09_9HEMI</name>
<evidence type="ECO:0000256" key="3">
    <source>
        <dbReference type="ARBA" id="ARBA00001954"/>
    </source>
</evidence>
<dbReference type="Proteomes" id="UP001558652">
    <property type="component" value="Unassembled WGS sequence"/>
</dbReference>
<evidence type="ECO:0000259" key="14">
    <source>
        <dbReference type="SMART" id="SM01124"/>
    </source>
</evidence>
<keyword evidence="11" id="KW-0464">Manganese</keyword>
<evidence type="ECO:0000313" key="16">
    <source>
        <dbReference type="Proteomes" id="UP001558652"/>
    </source>
</evidence>
<dbReference type="GO" id="GO:0006397">
    <property type="term" value="P:mRNA processing"/>
    <property type="evidence" value="ECO:0007669"/>
    <property type="project" value="UniProtKB-KW"/>
</dbReference>
<dbReference type="AlphaFoldDB" id="A0ABD0YC09"/>
<dbReference type="EMBL" id="JBFDAA010000009">
    <property type="protein sequence ID" value="KAL1128851.1"/>
    <property type="molecule type" value="Genomic_DNA"/>
</dbReference>
<dbReference type="GO" id="GO:0046872">
    <property type="term" value="F:metal ion binding"/>
    <property type="evidence" value="ECO:0007669"/>
    <property type="project" value="UniProtKB-KW"/>
</dbReference>
<comment type="cofactor">
    <cofactor evidence="1">
        <name>Mn(2+)</name>
        <dbReference type="ChEBI" id="CHEBI:29035"/>
    </cofactor>
</comment>
<protein>
    <recommendedName>
        <fullName evidence="14">Lariat debranching enzyme C-terminal domain-containing protein</fullName>
    </recommendedName>
</protein>
<dbReference type="InterPro" id="IPR029052">
    <property type="entry name" value="Metallo-depent_PP-like"/>
</dbReference>
<evidence type="ECO:0000256" key="2">
    <source>
        <dbReference type="ARBA" id="ARBA00001947"/>
    </source>
</evidence>
<dbReference type="PANTHER" id="PTHR12849:SF0">
    <property type="entry name" value="LARIAT DEBRANCHING ENZYME"/>
    <property type="match status" value="1"/>
</dbReference>
<comment type="cofactor">
    <cofactor evidence="3">
        <name>Fe(2+)</name>
        <dbReference type="ChEBI" id="CHEBI:29033"/>
    </cofactor>
</comment>
<keyword evidence="6" id="KW-0507">mRNA processing</keyword>
<comment type="function">
    <text evidence="13">Cleaves the 2'-5' phosphodiester linkage at the branch point of lariat intron pre-mRNAs after splicing and converts them into linear molecules that are subsequently degraded. It thereby facilitates ribonucleotide turnover.</text>
</comment>
<evidence type="ECO:0000256" key="7">
    <source>
        <dbReference type="ARBA" id="ARBA00022723"/>
    </source>
</evidence>
<evidence type="ECO:0000256" key="4">
    <source>
        <dbReference type="ARBA" id="ARBA00004123"/>
    </source>
</evidence>
<evidence type="ECO:0000256" key="11">
    <source>
        <dbReference type="ARBA" id="ARBA00023211"/>
    </source>
</evidence>
<dbReference type="SMART" id="SM01124">
    <property type="entry name" value="DBR1"/>
    <property type="match status" value="1"/>
</dbReference>
<dbReference type="SUPFAM" id="SSF56300">
    <property type="entry name" value="Metallo-dependent phosphatases"/>
    <property type="match status" value="1"/>
</dbReference>
<keyword evidence="8" id="KW-0378">Hydrolase</keyword>
<feature type="domain" description="Lariat debranching enzyme C-terminal" evidence="14">
    <location>
        <begin position="235"/>
        <end position="375"/>
    </location>
</feature>
<reference evidence="15 16" key="1">
    <citation type="submission" date="2024-07" db="EMBL/GenBank/DDBJ databases">
        <title>Chromosome-level genome assembly of the water stick insect Ranatra chinensis (Heteroptera: Nepidae).</title>
        <authorList>
            <person name="Liu X."/>
        </authorList>
    </citation>
    <scope>NUCLEOTIDE SEQUENCE [LARGE SCALE GENOMIC DNA]</scope>
    <source>
        <strain evidence="15">Cailab_2021Rc</strain>
        <tissue evidence="15">Muscle</tissue>
    </source>
</reference>
<dbReference type="GO" id="GO:0005634">
    <property type="term" value="C:nucleus"/>
    <property type="evidence" value="ECO:0007669"/>
    <property type="project" value="UniProtKB-SubCell"/>
</dbReference>
<comment type="caution">
    <text evidence="15">The sequence shown here is derived from an EMBL/GenBank/DDBJ whole genome shotgun (WGS) entry which is preliminary data.</text>
</comment>
<dbReference type="PANTHER" id="PTHR12849">
    <property type="entry name" value="RNA LARIAT DEBRANCHING ENZYME"/>
    <property type="match status" value="1"/>
</dbReference>
<evidence type="ECO:0000256" key="10">
    <source>
        <dbReference type="ARBA" id="ARBA00023004"/>
    </source>
</evidence>
<dbReference type="InterPro" id="IPR007708">
    <property type="entry name" value="DBR1_C"/>
</dbReference>
<keyword evidence="12" id="KW-0539">Nucleus</keyword>
<dbReference type="InterPro" id="IPR041816">
    <property type="entry name" value="Dbr1_N"/>
</dbReference>
<evidence type="ECO:0000256" key="8">
    <source>
        <dbReference type="ARBA" id="ARBA00022801"/>
    </source>
</evidence>
<dbReference type="Gene3D" id="3.60.21.10">
    <property type="match status" value="1"/>
</dbReference>
<dbReference type="GO" id="GO:0008419">
    <property type="term" value="F:RNA lariat debranching enzyme activity"/>
    <property type="evidence" value="ECO:0007669"/>
    <property type="project" value="UniProtKB-ARBA"/>
</dbReference>
<sequence length="383" mass="43955">MKIAVEGCAHGKLEKIYDTIEFIQQQNGLKIDLLLCCGDFQATRNVQDLQSMAVPKKYMEMGSFYKYYSGEKTAPVLTLFIGGNHEASNHLQELPYGGWVAPNIYYLGYAGVVNVGGLRIAGISGIFKSHDYMKGRYEKPPYDEKTKRSVYHTRNLDVFRLKQLKEPVDIFISHDWPRGIYKYGNANHLLRMKPFFLCQMTHDELGSPPCEEILFNLKPSYWFSAHLHCKFAALVPHNEEKEIKKTKFLALDKCLPNRKFLQVIDIPIDSEKDLDLEYDVEWLSVLHFTNHLINMKPSNNYLPGPGGSERWNFTPTDIEKEFILKKLSGSLKVPQNFCQTATVHVDKSTPRIKFDDPKPSPQTTTFCEKIGNNINNCFIKSLI</sequence>
<dbReference type="Pfam" id="PF00149">
    <property type="entry name" value="Metallophos"/>
    <property type="match status" value="1"/>
</dbReference>
<evidence type="ECO:0000256" key="12">
    <source>
        <dbReference type="ARBA" id="ARBA00023242"/>
    </source>
</evidence>
<proteinExistence type="inferred from homology"/>
<gene>
    <name evidence="15" type="ORF">AAG570_013385</name>
</gene>
<comment type="cofactor">
    <cofactor evidence="2">
        <name>Zn(2+)</name>
        <dbReference type="ChEBI" id="CHEBI:29105"/>
    </cofactor>
</comment>
<evidence type="ECO:0000256" key="9">
    <source>
        <dbReference type="ARBA" id="ARBA00022833"/>
    </source>
</evidence>
<comment type="subcellular location">
    <subcellularLocation>
        <location evidence="4">Nucleus</location>
    </subcellularLocation>
</comment>
<keyword evidence="10" id="KW-0408">Iron</keyword>
<evidence type="ECO:0000256" key="5">
    <source>
        <dbReference type="ARBA" id="ARBA00006045"/>
    </source>
</evidence>
<dbReference type="CDD" id="cd00844">
    <property type="entry name" value="MPP_Dbr1_N"/>
    <property type="match status" value="1"/>
</dbReference>
<organism evidence="15 16">
    <name type="scientific">Ranatra chinensis</name>
    <dbReference type="NCBI Taxonomy" id="642074"/>
    <lineage>
        <taxon>Eukaryota</taxon>
        <taxon>Metazoa</taxon>
        <taxon>Ecdysozoa</taxon>
        <taxon>Arthropoda</taxon>
        <taxon>Hexapoda</taxon>
        <taxon>Insecta</taxon>
        <taxon>Pterygota</taxon>
        <taxon>Neoptera</taxon>
        <taxon>Paraneoptera</taxon>
        <taxon>Hemiptera</taxon>
        <taxon>Heteroptera</taxon>
        <taxon>Panheteroptera</taxon>
        <taxon>Nepomorpha</taxon>
        <taxon>Nepidae</taxon>
        <taxon>Ranatrinae</taxon>
        <taxon>Ranatra</taxon>
    </lineage>
</organism>
<dbReference type="FunFam" id="3.60.21.10:FF:000035">
    <property type="entry name" value="Lariat debranching enzyme"/>
    <property type="match status" value="1"/>
</dbReference>
<evidence type="ECO:0000256" key="6">
    <source>
        <dbReference type="ARBA" id="ARBA00022664"/>
    </source>
</evidence>
<evidence type="ECO:0000256" key="1">
    <source>
        <dbReference type="ARBA" id="ARBA00001936"/>
    </source>
</evidence>
<keyword evidence="9" id="KW-0862">Zinc</keyword>